<dbReference type="EMBL" id="GL377302">
    <property type="protein sequence ID" value="EFJ02379.1"/>
    <property type="molecule type" value="Genomic_DNA"/>
</dbReference>
<dbReference type="OMA" id="HRMPRYD"/>
<dbReference type="HOGENOM" id="CLU_633357_0_0_1"/>
<evidence type="ECO:0000313" key="5">
    <source>
        <dbReference type="Proteomes" id="UP000007431"/>
    </source>
</evidence>
<keyword evidence="1" id="KW-0175">Coiled coil</keyword>
<dbReference type="SUPFAM" id="SSF57959">
    <property type="entry name" value="Leucine zipper domain"/>
    <property type="match status" value="1"/>
</dbReference>
<evidence type="ECO:0000313" key="4">
    <source>
        <dbReference type="EMBL" id="EFJ02379.1"/>
    </source>
</evidence>
<dbReference type="VEuPathDB" id="FungiDB:SCHCODRAFT_02611694"/>
<dbReference type="GO" id="GO:0003700">
    <property type="term" value="F:DNA-binding transcription factor activity"/>
    <property type="evidence" value="ECO:0007669"/>
    <property type="project" value="InterPro"/>
</dbReference>
<dbReference type="STRING" id="578458.D8PPU9"/>
<dbReference type="InParanoid" id="D8PPU9"/>
<feature type="compositionally biased region" description="Polar residues" evidence="2">
    <location>
        <begin position="118"/>
        <end position="128"/>
    </location>
</feature>
<dbReference type="PROSITE" id="PS00036">
    <property type="entry name" value="BZIP_BASIC"/>
    <property type="match status" value="1"/>
</dbReference>
<name>D8PPU9_SCHCM</name>
<proteinExistence type="predicted"/>
<feature type="compositionally biased region" description="Basic and acidic residues" evidence="2">
    <location>
        <begin position="100"/>
        <end position="111"/>
    </location>
</feature>
<keyword evidence="5" id="KW-1185">Reference proteome</keyword>
<reference evidence="4 5" key="1">
    <citation type="journal article" date="2010" name="Nat. Biotechnol.">
        <title>Genome sequence of the model mushroom Schizophyllum commune.</title>
        <authorList>
            <person name="Ohm R.A."/>
            <person name="de Jong J.F."/>
            <person name="Lugones L.G."/>
            <person name="Aerts A."/>
            <person name="Kothe E."/>
            <person name="Stajich J.E."/>
            <person name="de Vries R.P."/>
            <person name="Record E."/>
            <person name="Levasseur A."/>
            <person name="Baker S.E."/>
            <person name="Bartholomew K.A."/>
            <person name="Coutinho P.M."/>
            <person name="Erdmann S."/>
            <person name="Fowler T.J."/>
            <person name="Gathman A.C."/>
            <person name="Lombard V."/>
            <person name="Henrissat B."/>
            <person name="Knabe N."/>
            <person name="Kuees U."/>
            <person name="Lilly W.W."/>
            <person name="Lindquist E."/>
            <person name="Lucas S."/>
            <person name="Magnuson J.K."/>
            <person name="Piumi F."/>
            <person name="Raudaskoski M."/>
            <person name="Salamov A."/>
            <person name="Schmutz J."/>
            <person name="Schwarze F.W.M.R."/>
            <person name="vanKuyk P.A."/>
            <person name="Horton J.S."/>
            <person name="Grigoriev I.V."/>
            <person name="Woesten H.A.B."/>
        </authorList>
    </citation>
    <scope>NUCLEOTIDE SEQUENCE [LARGE SCALE GENOMIC DNA]</scope>
    <source>
        <strain evidence="5">H4-8 / FGSC 9210</strain>
    </source>
</reference>
<evidence type="ECO:0000256" key="2">
    <source>
        <dbReference type="SAM" id="MobiDB-lite"/>
    </source>
</evidence>
<accession>D8PPU9</accession>
<evidence type="ECO:0000256" key="1">
    <source>
        <dbReference type="SAM" id="Coils"/>
    </source>
</evidence>
<dbReference type="CDD" id="cd14688">
    <property type="entry name" value="bZIP_YAP"/>
    <property type="match status" value="1"/>
</dbReference>
<dbReference type="Proteomes" id="UP000007431">
    <property type="component" value="Unassembled WGS sequence"/>
</dbReference>
<feature type="region of interest" description="Disordered" evidence="2">
    <location>
        <begin position="289"/>
        <end position="370"/>
    </location>
</feature>
<evidence type="ECO:0000259" key="3">
    <source>
        <dbReference type="PROSITE" id="PS00036"/>
    </source>
</evidence>
<dbReference type="InterPro" id="IPR046347">
    <property type="entry name" value="bZIP_sf"/>
</dbReference>
<dbReference type="AlphaFoldDB" id="D8PPU9"/>
<feature type="compositionally biased region" description="Polar residues" evidence="2">
    <location>
        <begin position="180"/>
        <end position="200"/>
    </location>
</feature>
<dbReference type="eggNOG" id="ENOG502T11R">
    <property type="taxonomic scope" value="Eukaryota"/>
</dbReference>
<protein>
    <recommendedName>
        <fullName evidence="3">BZIP domain-containing protein</fullName>
    </recommendedName>
</protein>
<feature type="domain" description="BZIP" evidence="3">
    <location>
        <begin position="26"/>
        <end position="40"/>
    </location>
</feature>
<organism evidence="5">
    <name type="scientific">Schizophyllum commune (strain H4-8 / FGSC 9210)</name>
    <name type="common">Split gill fungus</name>
    <dbReference type="NCBI Taxonomy" id="578458"/>
    <lineage>
        <taxon>Eukaryota</taxon>
        <taxon>Fungi</taxon>
        <taxon>Dikarya</taxon>
        <taxon>Basidiomycota</taxon>
        <taxon>Agaricomycotina</taxon>
        <taxon>Agaricomycetes</taxon>
        <taxon>Agaricomycetidae</taxon>
        <taxon>Agaricales</taxon>
        <taxon>Schizophyllaceae</taxon>
        <taxon>Schizophyllum</taxon>
    </lineage>
</organism>
<dbReference type="Gene3D" id="1.20.5.170">
    <property type="match status" value="1"/>
</dbReference>
<sequence length="426" mass="45541">MPPNAQAQAKPAQNDDDARKADIALRKKKNADAQAAFRQRRANYIATLEETVTSLEQVVLQLQDSCREAQQQAHEYKQQNSRLRHELKDRDRIWRSLLDARKGPHDPHDDLPLPPNLSPIQMSASTPYAQDPAVCAPYQSSDPSYPNSYAPSDSSTASVAASMPRVPKYSYDYQDIQSTASPTFTESPSLTSPTITSQDLSYAPRYPGDDSKAALAALDSAAPYVFSNSRSISPSSTPPSSSASLAASYQFYPDANGVADHDYYRRYPHPTSAADLALHGGDASLGGPASDALRMRFGNNGTAPAPARRDSAPNGLPAPFGGSDHSSGSPRSDGDPAPNPRKRPAPDNPDSARQSLSPSPGPGPMSGTLAVIKAQAFGALRRTRTRKKTSESAARVAMDVLEARGIGMGVPKGAKRQRVDDDDGEA</sequence>
<gene>
    <name evidence="4" type="ORF">SCHCODRAFT_255490</name>
</gene>
<feature type="region of interest" description="Disordered" evidence="2">
    <location>
        <begin position="180"/>
        <end position="203"/>
    </location>
</feature>
<feature type="region of interest" description="Disordered" evidence="2">
    <location>
        <begin position="100"/>
        <end position="156"/>
    </location>
</feature>
<dbReference type="SMART" id="SM00338">
    <property type="entry name" value="BRLZ"/>
    <property type="match status" value="1"/>
</dbReference>
<feature type="coiled-coil region" evidence="1">
    <location>
        <begin position="45"/>
        <end position="86"/>
    </location>
</feature>
<dbReference type="InterPro" id="IPR004827">
    <property type="entry name" value="bZIP"/>
</dbReference>
<feature type="compositionally biased region" description="Polar residues" evidence="2">
    <location>
        <begin position="138"/>
        <end position="156"/>
    </location>
</feature>